<dbReference type="Gramene" id="LPERR09G01620.1">
    <property type="protein sequence ID" value="LPERR09G01620.1"/>
    <property type="gene ID" value="LPERR09G01620"/>
</dbReference>
<sequence>MQHDPKAQSRRKPSESHLFNRAASDYCIQFSPNFTIEDEQPSVNPPTQSRSGHPIEYAAATPESILGANAPLPQSYMQGQIRVSIASRKRKPSTSKRISNAEKQKKQKKEATRCAPPSANLDAYVDIAAEAIDEENTEPAQQTAPPSPHKSPIVKATLSPLQSGDTEIVDYPTPTNTDLPSIDDVEDTVIPDPDEAKETAKDDPFDFNIYKFISDDKEEVLSKPTTEPTVELRTTLLDIADRLNIKIESLVFDSGSIRSRVLEIVNQLPDDLADSLNSVAYLEQYNTRVTRARQRINDQELFNQREKAFASALNTAKDEKISWIKHRRLFLPFPTD</sequence>
<evidence type="ECO:0000259" key="2">
    <source>
        <dbReference type="Pfam" id="PF07197"/>
    </source>
</evidence>
<reference evidence="4" key="2">
    <citation type="submission" date="2013-12" db="EMBL/GenBank/DDBJ databases">
        <authorList>
            <person name="Yu Y."/>
            <person name="Lee S."/>
            <person name="de Baynast K."/>
            <person name="Wissotski M."/>
            <person name="Liu L."/>
            <person name="Talag J."/>
            <person name="Goicoechea J."/>
            <person name="Angelova A."/>
            <person name="Jetty R."/>
            <person name="Kudrna D."/>
            <person name="Golser W."/>
            <person name="Rivera L."/>
            <person name="Zhang J."/>
            <person name="Wing R."/>
        </authorList>
    </citation>
    <scope>NUCLEOTIDE SEQUENCE</scope>
</reference>
<protein>
    <recommendedName>
        <fullName evidence="2">DUF1409 domain-containing protein</fullName>
    </recommendedName>
</protein>
<dbReference type="Proteomes" id="UP000032180">
    <property type="component" value="Chromosome 9"/>
</dbReference>
<evidence type="ECO:0000313" key="3">
    <source>
        <dbReference type="EnsemblPlants" id="LPERR09G01620.1"/>
    </source>
</evidence>
<feature type="compositionally biased region" description="Basic and acidic residues" evidence="1">
    <location>
        <begin position="99"/>
        <end position="112"/>
    </location>
</feature>
<dbReference type="HOGENOM" id="CLU_827325_0_0_1"/>
<dbReference type="AlphaFoldDB" id="A0A0D9XBP6"/>
<reference evidence="3" key="3">
    <citation type="submission" date="2015-04" db="UniProtKB">
        <authorList>
            <consortium name="EnsemblPlants"/>
        </authorList>
    </citation>
    <scope>IDENTIFICATION</scope>
</reference>
<feature type="compositionally biased region" description="Basic and acidic residues" evidence="1">
    <location>
        <begin position="1"/>
        <end position="15"/>
    </location>
</feature>
<dbReference type="Pfam" id="PF07197">
    <property type="entry name" value="DUF1409"/>
    <property type="match status" value="1"/>
</dbReference>
<dbReference type="InterPro" id="IPR010811">
    <property type="entry name" value="DUF1409"/>
</dbReference>
<feature type="region of interest" description="Disordered" evidence="1">
    <location>
        <begin position="1"/>
        <end position="20"/>
    </location>
</feature>
<feature type="compositionally biased region" description="Polar residues" evidence="1">
    <location>
        <begin position="41"/>
        <end position="51"/>
    </location>
</feature>
<feature type="region of interest" description="Disordered" evidence="1">
    <location>
        <begin position="35"/>
        <end position="187"/>
    </location>
</feature>
<keyword evidence="4" id="KW-1185">Reference proteome</keyword>
<organism evidence="3 4">
    <name type="scientific">Leersia perrieri</name>
    <dbReference type="NCBI Taxonomy" id="77586"/>
    <lineage>
        <taxon>Eukaryota</taxon>
        <taxon>Viridiplantae</taxon>
        <taxon>Streptophyta</taxon>
        <taxon>Embryophyta</taxon>
        <taxon>Tracheophyta</taxon>
        <taxon>Spermatophyta</taxon>
        <taxon>Magnoliopsida</taxon>
        <taxon>Liliopsida</taxon>
        <taxon>Poales</taxon>
        <taxon>Poaceae</taxon>
        <taxon>BOP clade</taxon>
        <taxon>Oryzoideae</taxon>
        <taxon>Oryzeae</taxon>
        <taxon>Oryzinae</taxon>
        <taxon>Leersia</taxon>
    </lineage>
</organism>
<evidence type="ECO:0000313" key="4">
    <source>
        <dbReference type="Proteomes" id="UP000032180"/>
    </source>
</evidence>
<feature type="domain" description="DUF1409" evidence="2">
    <location>
        <begin position="242"/>
        <end position="289"/>
    </location>
</feature>
<accession>A0A0D9XBP6</accession>
<name>A0A0D9XBP6_9ORYZ</name>
<reference evidence="3 4" key="1">
    <citation type="submission" date="2012-08" db="EMBL/GenBank/DDBJ databases">
        <title>Oryza genome evolution.</title>
        <authorList>
            <person name="Wing R.A."/>
        </authorList>
    </citation>
    <scope>NUCLEOTIDE SEQUENCE</scope>
</reference>
<proteinExistence type="predicted"/>
<evidence type="ECO:0000256" key="1">
    <source>
        <dbReference type="SAM" id="MobiDB-lite"/>
    </source>
</evidence>
<dbReference type="EnsemblPlants" id="LPERR09G01620.1">
    <property type="protein sequence ID" value="LPERR09G01620.1"/>
    <property type="gene ID" value="LPERR09G01620"/>
</dbReference>